<sequence length="256" mass="29833">MLSLIKRIRWTVKPAWRGTAIGETFATLENVFALPMTEGAVTQDSESVVFRFQQDGNTFYVKRFHGTKGLRSWLGQSRLRGEWNNLKLFAELGIPAAKLAAYGEERILTRAGRGALITEALENTEDLARLAYHKDARLKDPQWIKAVLAQVADYARKMHDYRFAHNDFKWRNILVDDNLTEPKVYLIDCPTGQRWFGPFLKYRIIKDLACLDKLGKYNLSRTQRLRFFKMYRGKDQLDASDKEMIRRIVSFFEGRE</sequence>
<evidence type="ECO:0000313" key="1">
    <source>
        <dbReference type="EMBL" id="SMA45770.1"/>
    </source>
</evidence>
<keyword evidence="2" id="KW-1185">Reference proteome</keyword>
<proteinExistence type="predicted"/>
<dbReference type="RefSeq" id="WP_087109371.1">
    <property type="nucleotide sequence ID" value="NZ_CBCSCN010000002.1"/>
</dbReference>
<dbReference type="InterPro" id="IPR011009">
    <property type="entry name" value="Kinase-like_dom_sf"/>
</dbReference>
<organism evidence="1 2">
    <name type="scientific">Parendozoicomonas haliclonae</name>
    <dbReference type="NCBI Taxonomy" id="1960125"/>
    <lineage>
        <taxon>Bacteria</taxon>
        <taxon>Pseudomonadati</taxon>
        <taxon>Pseudomonadota</taxon>
        <taxon>Gammaproteobacteria</taxon>
        <taxon>Oceanospirillales</taxon>
        <taxon>Endozoicomonadaceae</taxon>
        <taxon>Parendozoicomonas</taxon>
    </lineage>
</organism>
<dbReference type="Proteomes" id="UP000196573">
    <property type="component" value="Unassembled WGS sequence"/>
</dbReference>
<dbReference type="SUPFAM" id="SSF56112">
    <property type="entry name" value="Protein kinase-like (PK-like)"/>
    <property type="match status" value="1"/>
</dbReference>
<dbReference type="Pfam" id="PF06293">
    <property type="entry name" value="Kdo"/>
    <property type="match status" value="1"/>
</dbReference>
<dbReference type="OrthoDB" id="5608193at2"/>
<evidence type="ECO:0000313" key="2">
    <source>
        <dbReference type="Proteomes" id="UP000196573"/>
    </source>
</evidence>
<name>A0A1X7AJ97_9GAMM</name>
<accession>A0A1X7AJ97</accession>
<protein>
    <submittedName>
        <fullName evidence="1">Heptose kinase</fullName>
    </submittedName>
</protein>
<keyword evidence="1" id="KW-0808">Transferase</keyword>
<reference evidence="1 2" key="1">
    <citation type="submission" date="2017-03" db="EMBL/GenBank/DDBJ databases">
        <authorList>
            <person name="Afonso C.L."/>
            <person name="Miller P.J."/>
            <person name="Scott M.A."/>
            <person name="Spackman E."/>
            <person name="Goraichik I."/>
            <person name="Dimitrov K.M."/>
            <person name="Suarez D.L."/>
            <person name="Swayne D.E."/>
        </authorList>
    </citation>
    <scope>NUCLEOTIDE SEQUENCE [LARGE SCALE GENOMIC DNA]</scope>
    <source>
        <strain evidence="1">SB41UT1</strain>
    </source>
</reference>
<dbReference type="EMBL" id="FWPT01000004">
    <property type="protein sequence ID" value="SMA45770.1"/>
    <property type="molecule type" value="Genomic_DNA"/>
</dbReference>
<dbReference type="InterPro" id="IPR008271">
    <property type="entry name" value="Ser/Thr_kinase_AS"/>
</dbReference>
<dbReference type="Gene3D" id="1.10.510.10">
    <property type="entry name" value="Transferase(Phosphotransferase) domain 1"/>
    <property type="match status" value="1"/>
</dbReference>
<dbReference type="AlphaFoldDB" id="A0A1X7AJ97"/>
<dbReference type="GO" id="GO:0004672">
    <property type="term" value="F:protein kinase activity"/>
    <property type="evidence" value="ECO:0007669"/>
    <property type="project" value="InterPro"/>
</dbReference>
<keyword evidence="1" id="KW-0418">Kinase</keyword>
<dbReference type="PROSITE" id="PS00108">
    <property type="entry name" value="PROTEIN_KINASE_ST"/>
    <property type="match status" value="1"/>
</dbReference>
<gene>
    <name evidence="1" type="ORF">EHSB41UT_01991</name>
</gene>